<evidence type="ECO:0000313" key="14">
    <source>
        <dbReference type="Proteomes" id="UP000620156"/>
    </source>
</evidence>
<dbReference type="EMBL" id="BMQK01000010">
    <property type="protein sequence ID" value="GGQ69310.1"/>
    <property type="molecule type" value="Genomic_DNA"/>
</dbReference>
<name>A0A918BHD0_9ACTN</name>
<keyword evidence="2" id="KW-0444">Lipid biosynthesis</keyword>
<dbReference type="GO" id="GO:0005829">
    <property type="term" value="C:cytosol"/>
    <property type="evidence" value="ECO:0007669"/>
    <property type="project" value="TreeGrafter"/>
</dbReference>
<keyword evidence="1" id="KW-0963">Cytoplasm</keyword>
<dbReference type="GO" id="GO:0004496">
    <property type="term" value="F:mevalonate kinase activity"/>
    <property type="evidence" value="ECO:0007669"/>
    <property type="project" value="InterPro"/>
</dbReference>
<dbReference type="InterPro" id="IPR006204">
    <property type="entry name" value="GHMP_kinase_N_dom"/>
</dbReference>
<keyword evidence="4" id="KW-0547">Nucleotide-binding</keyword>
<keyword evidence="14" id="KW-1185">Reference proteome</keyword>
<evidence type="ECO:0000259" key="12">
    <source>
        <dbReference type="Pfam" id="PF08544"/>
    </source>
</evidence>
<dbReference type="PANTHER" id="PTHR43290">
    <property type="entry name" value="MEVALONATE KINASE"/>
    <property type="match status" value="1"/>
</dbReference>
<evidence type="ECO:0000256" key="7">
    <source>
        <dbReference type="ARBA" id="ARBA00022842"/>
    </source>
</evidence>
<protein>
    <recommendedName>
        <fullName evidence="15">Galactokinase</fullName>
    </recommendedName>
</protein>
<dbReference type="Pfam" id="PF08544">
    <property type="entry name" value="GHMP_kinases_C"/>
    <property type="match status" value="1"/>
</dbReference>
<evidence type="ECO:0000259" key="11">
    <source>
        <dbReference type="Pfam" id="PF00288"/>
    </source>
</evidence>
<evidence type="ECO:0000313" key="13">
    <source>
        <dbReference type="EMBL" id="GGQ69310.1"/>
    </source>
</evidence>
<proteinExistence type="predicted"/>
<accession>A0A918BHD0</accession>
<dbReference type="InterPro" id="IPR020568">
    <property type="entry name" value="Ribosomal_Su5_D2-typ_SF"/>
</dbReference>
<evidence type="ECO:0000256" key="9">
    <source>
        <dbReference type="ARBA" id="ARBA00029438"/>
    </source>
</evidence>
<evidence type="ECO:0000256" key="1">
    <source>
        <dbReference type="ARBA" id="ARBA00022490"/>
    </source>
</evidence>
<keyword evidence="5" id="KW-0418">Kinase</keyword>
<evidence type="ECO:0000256" key="8">
    <source>
        <dbReference type="ARBA" id="ARBA00023098"/>
    </source>
</evidence>
<dbReference type="RefSeq" id="WP_189218570.1">
    <property type="nucleotide sequence ID" value="NZ_BMQK01000010.1"/>
</dbReference>
<dbReference type="Gene3D" id="3.30.230.10">
    <property type="match status" value="1"/>
</dbReference>
<feature type="domain" description="GHMP kinase N-terminal" evidence="11">
    <location>
        <begin position="80"/>
        <end position="147"/>
    </location>
</feature>
<dbReference type="PANTHER" id="PTHR43290:SF2">
    <property type="entry name" value="MEVALONATE KINASE"/>
    <property type="match status" value="1"/>
</dbReference>
<dbReference type="Proteomes" id="UP000620156">
    <property type="component" value="Unassembled WGS sequence"/>
</dbReference>
<evidence type="ECO:0008006" key="15">
    <source>
        <dbReference type="Google" id="ProtNLM"/>
    </source>
</evidence>
<sequence>MSATGGVRAVVPCRACLSGEDLDWLGGRSVGVALDLTTTVTVPPPAARRPDGAAAPGDWPAAVWAFLRGRLPGLAVTPPAVTVRSDVPAASGLSSSTALIVGLFRAFTDACVPAPGVPAHTLAQWAYEFEFARFHGGGMDQLAVLAGEALLLRGRPVGLPGVLERRVFPRDWCVVVVDSATRKDTRGHIRALRARVAAGDPRPAAYRVRADAASAAVWQALCAHDLPALRAAMSRAHAAMRDLQGMSTPLLEALRERALRSVGLPLKLSGAGGGGALVGVCPAAGRHELARRLRLALRSDFPGARVILTRAATGPAPETAVPEPAGSYSGGAPPRPPER</sequence>
<feature type="region of interest" description="Disordered" evidence="10">
    <location>
        <begin position="312"/>
        <end position="339"/>
    </location>
</feature>
<keyword evidence="7" id="KW-0460">Magnesium</keyword>
<dbReference type="PRINTS" id="PR00959">
    <property type="entry name" value="MEVGALKINASE"/>
</dbReference>
<dbReference type="InterPro" id="IPR036554">
    <property type="entry name" value="GHMP_kinase_C_sf"/>
</dbReference>
<comment type="pathway">
    <text evidence="9">Isoprenoid biosynthesis; isopentenyl diphosphate biosynthesis via mevalonate pathway; isopentenyl diphosphate from (R)-mevalonate: step 1/3.</text>
</comment>
<evidence type="ECO:0000256" key="10">
    <source>
        <dbReference type="SAM" id="MobiDB-lite"/>
    </source>
</evidence>
<dbReference type="SUPFAM" id="SSF54211">
    <property type="entry name" value="Ribosomal protein S5 domain 2-like"/>
    <property type="match status" value="1"/>
</dbReference>
<keyword evidence="3" id="KW-0808">Transferase</keyword>
<keyword evidence="8" id="KW-0443">Lipid metabolism</keyword>
<evidence type="ECO:0000256" key="3">
    <source>
        <dbReference type="ARBA" id="ARBA00022679"/>
    </source>
</evidence>
<evidence type="ECO:0000256" key="6">
    <source>
        <dbReference type="ARBA" id="ARBA00022840"/>
    </source>
</evidence>
<reference evidence="13" key="2">
    <citation type="submission" date="2020-09" db="EMBL/GenBank/DDBJ databases">
        <authorList>
            <person name="Sun Q."/>
            <person name="Ohkuma M."/>
        </authorList>
    </citation>
    <scope>NUCLEOTIDE SEQUENCE</scope>
    <source>
        <strain evidence="13">JCM 3131</strain>
    </source>
</reference>
<evidence type="ECO:0000256" key="2">
    <source>
        <dbReference type="ARBA" id="ARBA00022516"/>
    </source>
</evidence>
<evidence type="ECO:0000256" key="4">
    <source>
        <dbReference type="ARBA" id="ARBA00022741"/>
    </source>
</evidence>
<organism evidence="13 14">
    <name type="scientific">Streptomyces ruber</name>
    <dbReference type="NCBI Taxonomy" id="83378"/>
    <lineage>
        <taxon>Bacteria</taxon>
        <taxon>Bacillati</taxon>
        <taxon>Actinomycetota</taxon>
        <taxon>Actinomycetes</taxon>
        <taxon>Kitasatosporales</taxon>
        <taxon>Streptomycetaceae</taxon>
        <taxon>Streptomyces</taxon>
    </lineage>
</organism>
<comment type="caution">
    <text evidence="13">The sequence shown here is derived from an EMBL/GenBank/DDBJ whole genome shotgun (WGS) entry which is preliminary data.</text>
</comment>
<dbReference type="Pfam" id="PF00288">
    <property type="entry name" value="GHMP_kinases_N"/>
    <property type="match status" value="1"/>
</dbReference>
<evidence type="ECO:0000256" key="5">
    <source>
        <dbReference type="ARBA" id="ARBA00022777"/>
    </source>
</evidence>
<reference evidence="13" key="1">
    <citation type="journal article" date="2014" name="Int. J. Syst. Evol. Microbiol.">
        <title>Complete genome sequence of Corynebacterium casei LMG S-19264T (=DSM 44701T), isolated from a smear-ripened cheese.</title>
        <authorList>
            <consortium name="US DOE Joint Genome Institute (JGI-PGF)"/>
            <person name="Walter F."/>
            <person name="Albersmeier A."/>
            <person name="Kalinowski J."/>
            <person name="Ruckert C."/>
        </authorList>
    </citation>
    <scope>NUCLEOTIDE SEQUENCE</scope>
    <source>
        <strain evidence="13">JCM 3131</strain>
    </source>
</reference>
<dbReference type="GO" id="GO:0005524">
    <property type="term" value="F:ATP binding"/>
    <property type="evidence" value="ECO:0007669"/>
    <property type="project" value="UniProtKB-KW"/>
</dbReference>
<feature type="domain" description="GHMP kinase C-terminal" evidence="12">
    <location>
        <begin position="220"/>
        <end position="294"/>
    </location>
</feature>
<dbReference type="InterPro" id="IPR006205">
    <property type="entry name" value="Mev_gal_kin"/>
</dbReference>
<dbReference type="GO" id="GO:0019287">
    <property type="term" value="P:isopentenyl diphosphate biosynthetic process, mevalonate pathway"/>
    <property type="evidence" value="ECO:0007669"/>
    <property type="project" value="TreeGrafter"/>
</dbReference>
<dbReference type="Gene3D" id="3.30.70.890">
    <property type="entry name" value="GHMP kinase, C-terminal domain"/>
    <property type="match status" value="1"/>
</dbReference>
<dbReference type="SUPFAM" id="SSF55060">
    <property type="entry name" value="GHMP Kinase, C-terminal domain"/>
    <property type="match status" value="1"/>
</dbReference>
<gene>
    <name evidence="13" type="ORF">GCM10010145_43850</name>
</gene>
<dbReference type="AlphaFoldDB" id="A0A918BHD0"/>
<dbReference type="InterPro" id="IPR013750">
    <property type="entry name" value="GHMP_kinase_C_dom"/>
</dbReference>
<keyword evidence="6" id="KW-0067">ATP-binding</keyword>
<dbReference type="InterPro" id="IPR014721">
    <property type="entry name" value="Ribsml_uS5_D2-typ_fold_subgr"/>
</dbReference>